<proteinExistence type="inferred from homology"/>
<sequence length="783" mass="86377">MSREHLPLPPEPFSGQIGVTYQDSQAGVMSPPSAPAGAPNVVVIMLDDVGFGQPSLCGGPARTPHLEQLASEGAFYNRFHTTALCSPTRAALLSGRNHHSVGSGNIMELATAFPGYDGQWGPESASVAEVLKLNGYSTAAFGKWHNTPDHETSAAGPFDRWPTGKGFEYYWGFLGGEADQWNTPLWENTSPVERPADADENWHFTEAMADKAIEWMTNQKASAPDKPFFVFWTPGAAHAPHHVDKEWSDRYRGAFDHGWDRERQLTFERQKALGIIPADTELTPRPDEIPAWDEQSDDAKRLYARMQEVFAGFLEHTDAQAGRLIDALDTLGVADNTLVIYIIGDNGPSAEGTLTGTLNNMKTQHGFNDDLETMLAHIDEIGGPNHENHYPVPWCWAGSSPFQWMKQVASHFGGTRNGLVMRHPGHIDDNDIVRSQFHHVIDIAPTILEAVGIPHPTHVNGAAQTPVEGTSMAYTWTDAVADDRHLTQYFEMFGNRAIYHEGWVAGCKHKTPWQMRGSADFAADAWELYNVDEDFSQAHDLAAEHPGKLRELQDLFMAEAAKYNVLPLDDRFSERADVSLRPSHIAGKKNFTYFPGTVRVPETSSPPIKNVDHVLSAEIEILDSGTEGVLISCGGRTAGYTFFVQDGRLHWEHNWFGEHRYRVSSDAPLPVGRYVVSAQIECDEPGTLGTGGWATLRAGTDVIGAGTFAQQVPMRYTVQESFDIGCDLITPVSQAYESPFRFTGKLHRAMVDIDSGQSFDEVATNEAKLAASELSSRIFMATQ</sequence>
<dbReference type="eggNOG" id="COG3119">
    <property type="taxonomic scope" value="Bacteria"/>
</dbReference>
<evidence type="ECO:0000259" key="2">
    <source>
        <dbReference type="Pfam" id="PF00884"/>
    </source>
</evidence>
<dbReference type="AlphaFoldDB" id="K6VQJ3"/>
<reference evidence="3 4" key="1">
    <citation type="submission" date="2012-08" db="EMBL/GenBank/DDBJ databases">
        <title>Whole genome shotgun sequence of Gordonia rhizosphera NBRC 16068.</title>
        <authorList>
            <person name="Takarada H."/>
            <person name="Isaki S."/>
            <person name="Hosoyama A."/>
            <person name="Tsuchikane K."/>
            <person name="Katsumata H."/>
            <person name="Baba S."/>
            <person name="Ohji S."/>
            <person name="Yamazaki S."/>
            <person name="Fujita N."/>
        </authorList>
    </citation>
    <scope>NUCLEOTIDE SEQUENCE [LARGE SCALE GENOMIC DNA]</scope>
    <source>
        <strain evidence="3 4">NBRC 16068</strain>
    </source>
</reference>
<dbReference type="Gene3D" id="3.30.1120.10">
    <property type="match status" value="1"/>
</dbReference>
<name>K6VQJ3_9ACTN</name>
<gene>
    <name evidence="3" type="ORF">GORHZ_053_00380</name>
</gene>
<dbReference type="SUPFAM" id="SSF53649">
    <property type="entry name" value="Alkaline phosphatase-like"/>
    <property type="match status" value="1"/>
</dbReference>
<dbReference type="InterPro" id="IPR017850">
    <property type="entry name" value="Alkaline_phosphatase_core_sf"/>
</dbReference>
<dbReference type="CDD" id="cd16025">
    <property type="entry name" value="PAS_like"/>
    <property type="match status" value="1"/>
</dbReference>
<organism evidence="3 4">
    <name type="scientific">Gordonia rhizosphera NBRC 16068</name>
    <dbReference type="NCBI Taxonomy" id="1108045"/>
    <lineage>
        <taxon>Bacteria</taxon>
        <taxon>Bacillati</taxon>
        <taxon>Actinomycetota</taxon>
        <taxon>Actinomycetes</taxon>
        <taxon>Mycobacteriales</taxon>
        <taxon>Gordoniaceae</taxon>
        <taxon>Gordonia</taxon>
    </lineage>
</organism>
<evidence type="ECO:0000256" key="1">
    <source>
        <dbReference type="ARBA" id="ARBA00008779"/>
    </source>
</evidence>
<comment type="similarity">
    <text evidence="1">Belongs to the sulfatase family.</text>
</comment>
<dbReference type="PANTHER" id="PTHR42693:SF43">
    <property type="entry name" value="BLL2667 PROTEIN"/>
    <property type="match status" value="1"/>
</dbReference>
<feature type="domain" description="Sulfatase N-terminal" evidence="2">
    <location>
        <begin position="39"/>
        <end position="453"/>
    </location>
</feature>
<dbReference type="Gene3D" id="3.40.720.10">
    <property type="entry name" value="Alkaline Phosphatase, subunit A"/>
    <property type="match status" value="1"/>
</dbReference>
<comment type="caution">
    <text evidence="3">The sequence shown here is derived from an EMBL/GenBank/DDBJ whole genome shotgun (WGS) entry which is preliminary data.</text>
</comment>
<dbReference type="RefSeq" id="WP_006331128.1">
    <property type="nucleotide sequence ID" value="NZ_BAHC01000053.1"/>
</dbReference>
<evidence type="ECO:0000313" key="4">
    <source>
        <dbReference type="Proteomes" id="UP000008363"/>
    </source>
</evidence>
<dbReference type="InterPro" id="IPR000917">
    <property type="entry name" value="Sulfatase_N"/>
</dbReference>
<accession>K6VQJ3</accession>
<evidence type="ECO:0000313" key="3">
    <source>
        <dbReference type="EMBL" id="GAB89185.1"/>
    </source>
</evidence>
<dbReference type="InterPro" id="IPR050738">
    <property type="entry name" value="Sulfatase"/>
</dbReference>
<dbReference type="Pfam" id="PF00884">
    <property type="entry name" value="Sulfatase"/>
    <property type="match status" value="1"/>
</dbReference>
<dbReference type="Proteomes" id="UP000008363">
    <property type="component" value="Unassembled WGS sequence"/>
</dbReference>
<protein>
    <submittedName>
        <fullName evidence="3">Putative arylsulfatase</fullName>
    </submittedName>
</protein>
<keyword evidence="4" id="KW-1185">Reference proteome</keyword>
<dbReference type="EMBL" id="BAHC01000053">
    <property type="protein sequence ID" value="GAB89185.1"/>
    <property type="molecule type" value="Genomic_DNA"/>
</dbReference>
<dbReference type="PANTHER" id="PTHR42693">
    <property type="entry name" value="ARYLSULFATASE FAMILY MEMBER"/>
    <property type="match status" value="1"/>
</dbReference>
<dbReference type="OrthoDB" id="9777306at2"/>
<dbReference type="STRING" id="1108045.GORHZ_053_00380"/>